<dbReference type="GeneID" id="36621669"/>
<keyword evidence="1" id="KW-1133">Transmembrane helix</keyword>
<keyword evidence="3" id="KW-1185">Reference proteome</keyword>
<name>A0A2T4ATL5_TRIHA</name>
<proteinExistence type="predicted"/>
<dbReference type="RefSeq" id="XP_024780056.1">
    <property type="nucleotide sequence ID" value="XM_024913109.1"/>
</dbReference>
<organism evidence="2 3">
    <name type="scientific">Trichoderma harzianum CBS 226.95</name>
    <dbReference type="NCBI Taxonomy" id="983964"/>
    <lineage>
        <taxon>Eukaryota</taxon>
        <taxon>Fungi</taxon>
        <taxon>Dikarya</taxon>
        <taxon>Ascomycota</taxon>
        <taxon>Pezizomycotina</taxon>
        <taxon>Sordariomycetes</taxon>
        <taxon>Hypocreomycetidae</taxon>
        <taxon>Hypocreales</taxon>
        <taxon>Hypocreaceae</taxon>
        <taxon>Trichoderma</taxon>
    </lineage>
</organism>
<dbReference type="EMBL" id="KZ679675">
    <property type="protein sequence ID" value="PTB60379.1"/>
    <property type="molecule type" value="Genomic_DNA"/>
</dbReference>
<evidence type="ECO:0000313" key="3">
    <source>
        <dbReference type="Proteomes" id="UP000241690"/>
    </source>
</evidence>
<accession>A0A2T4ATL5</accession>
<keyword evidence="1" id="KW-0472">Membrane</keyword>
<gene>
    <name evidence="2" type="ORF">M431DRAFT_179291</name>
</gene>
<dbReference type="AlphaFoldDB" id="A0A2T4ATL5"/>
<evidence type="ECO:0000256" key="1">
    <source>
        <dbReference type="SAM" id="Phobius"/>
    </source>
</evidence>
<sequence>MRDIHLFLCLYFSCYERTHSMGKAFYLTEIGCGARIPVFFFLFFFPYMIWALPPCFLNDWAMMGGVC</sequence>
<feature type="transmembrane region" description="Helical" evidence="1">
    <location>
        <begin position="25"/>
        <end position="50"/>
    </location>
</feature>
<dbReference type="Proteomes" id="UP000241690">
    <property type="component" value="Unassembled WGS sequence"/>
</dbReference>
<reference evidence="2 3" key="1">
    <citation type="submission" date="2016-07" db="EMBL/GenBank/DDBJ databases">
        <title>Multiple horizontal gene transfer events from other fungi enriched the ability of initially mycotrophic Trichoderma (Ascomycota) to feed on dead plant biomass.</title>
        <authorList>
            <consortium name="DOE Joint Genome Institute"/>
            <person name="Aerts A."/>
            <person name="Atanasova L."/>
            <person name="Chenthamara K."/>
            <person name="Zhang J."/>
            <person name="Grujic M."/>
            <person name="Henrissat B."/>
            <person name="Kuo A."/>
            <person name="Salamov A."/>
            <person name="Lipzen A."/>
            <person name="Labutti K."/>
            <person name="Barry K."/>
            <person name="Miao Y."/>
            <person name="Rahimi M.J."/>
            <person name="Shen Q."/>
            <person name="Grigoriev I.V."/>
            <person name="Kubicek C.P."/>
            <person name="Druzhinina I.S."/>
        </authorList>
    </citation>
    <scope>NUCLEOTIDE SEQUENCE [LARGE SCALE GENOMIC DNA]</scope>
    <source>
        <strain evidence="2 3">CBS 226.95</strain>
    </source>
</reference>
<keyword evidence="1" id="KW-0812">Transmembrane</keyword>
<evidence type="ECO:0000313" key="2">
    <source>
        <dbReference type="EMBL" id="PTB60379.1"/>
    </source>
</evidence>
<protein>
    <submittedName>
        <fullName evidence="2">Uncharacterized protein</fullName>
    </submittedName>
</protein>